<evidence type="ECO:0000259" key="1">
    <source>
        <dbReference type="Pfam" id="PF08241"/>
    </source>
</evidence>
<sequence length="282" mass="31922">MAVKKITAAAEFLNKFSHLFRCPICHEPMTAVFNSLRCASGHEFDLSKKGTLYFLNHQIKTEYGTDMLAARGRMIRSGLFQPLITLIQSWLPQQSDFLLDVGCGEGSFLTQLATQQPGAKIGFDISKPGIYLASNRPSDQTLWAIADLTNLPFADQSATTILNIFSPSHYQEFARVLQPDGTLIKVIPGSQYLQELRHRFLPDEKIAYSNHPVQQRLNDEATILQQQHLHYTYPLKDTNQFTDLMVMSPLEWQASNDQKAELLAHPFAEITIDLEVIQAKFH</sequence>
<dbReference type="CDD" id="cd02440">
    <property type="entry name" value="AdoMet_MTases"/>
    <property type="match status" value="1"/>
</dbReference>
<dbReference type="InterPro" id="IPR016718">
    <property type="entry name" value="rRNA_m1G-MeTrfase_A_prd"/>
</dbReference>
<keyword evidence="4" id="KW-1185">Reference proteome</keyword>
<gene>
    <name evidence="3" type="ORF">ACFQ4R_05935</name>
</gene>
<dbReference type="GO" id="GO:0032259">
    <property type="term" value="P:methylation"/>
    <property type="evidence" value="ECO:0007669"/>
    <property type="project" value="UniProtKB-KW"/>
</dbReference>
<protein>
    <submittedName>
        <fullName evidence="3">Methyltransferase domain-containing protein</fullName>
    </submittedName>
</protein>
<keyword evidence="3" id="KW-0808">Transferase</keyword>
<dbReference type="Pfam" id="PF21302">
    <property type="entry name" value="Zn_ribbon_RlmA"/>
    <property type="match status" value="1"/>
</dbReference>
<dbReference type="InterPro" id="IPR048647">
    <property type="entry name" value="RlmA_N"/>
</dbReference>
<dbReference type="Proteomes" id="UP001597191">
    <property type="component" value="Unassembled WGS sequence"/>
</dbReference>
<evidence type="ECO:0000313" key="3">
    <source>
        <dbReference type="EMBL" id="MFD1411140.1"/>
    </source>
</evidence>
<keyword evidence="3" id="KW-0489">Methyltransferase</keyword>
<evidence type="ECO:0000259" key="2">
    <source>
        <dbReference type="Pfam" id="PF21302"/>
    </source>
</evidence>
<dbReference type="InterPro" id="IPR052939">
    <property type="entry name" value="23S_rRNA_MeTrnsfrase_RlmA"/>
</dbReference>
<evidence type="ECO:0000313" key="4">
    <source>
        <dbReference type="Proteomes" id="UP001597191"/>
    </source>
</evidence>
<dbReference type="RefSeq" id="WP_125649503.1">
    <property type="nucleotide sequence ID" value="NZ_JBHTOH010000036.1"/>
</dbReference>
<dbReference type="GO" id="GO:0008168">
    <property type="term" value="F:methyltransferase activity"/>
    <property type="evidence" value="ECO:0007669"/>
    <property type="project" value="UniProtKB-KW"/>
</dbReference>
<dbReference type="PANTHER" id="PTHR43460">
    <property type="entry name" value="METHYLTRANSFERASE"/>
    <property type="match status" value="1"/>
</dbReference>
<accession>A0ABW4BNJ2</accession>
<dbReference type="Pfam" id="PF08241">
    <property type="entry name" value="Methyltransf_11"/>
    <property type="match status" value="1"/>
</dbReference>
<name>A0ABW4BNJ2_9LACO</name>
<reference evidence="4" key="1">
    <citation type="journal article" date="2019" name="Int. J. Syst. Evol. Microbiol.">
        <title>The Global Catalogue of Microorganisms (GCM) 10K type strain sequencing project: providing services to taxonomists for standard genome sequencing and annotation.</title>
        <authorList>
            <consortium name="The Broad Institute Genomics Platform"/>
            <consortium name="The Broad Institute Genome Sequencing Center for Infectious Disease"/>
            <person name="Wu L."/>
            <person name="Ma J."/>
        </authorList>
    </citation>
    <scope>NUCLEOTIDE SEQUENCE [LARGE SCALE GENOMIC DNA]</scope>
    <source>
        <strain evidence="4">CCM 8937</strain>
    </source>
</reference>
<dbReference type="SUPFAM" id="SSF53335">
    <property type="entry name" value="S-adenosyl-L-methionine-dependent methyltransferases"/>
    <property type="match status" value="1"/>
</dbReference>
<dbReference type="InterPro" id="IPR029063">
    <property type="entry name" value="SAM-dependent_MTases_sf"/>
</dbReference>
<dbReference type="PANTHER" id="PTHR43460:SF1">
    <property type="entry name" value="METHYLTRANSFERASE TYPE 11 DOMAIN-CONTAINING PROTEIN"/>
    <property type="match status" value="1"/>
</dbReference>
<feature type="domain" description="Methyltransferase type 11" evidence="1">
    <location>
        <begin position="99"/>
        <end position="184"/>
    </location>
</feature>
<dbReference type="PIRSF" id="PIRSF018249">
    <property type="entry name" value="MyrA_prd"/>
    <property type="match status" value="1"/>
</dbReference>
<proteinExistence type="predicted"/>
<dbReference type="Gene3D" id="3.40.50.150">
    <property type="entry name" value="Vaccinia Virus protein VP39"/>
    <property type="match status" value="1"/>
</dbReference>
<dbReference type="EMBL" id="JBHTOH010000036">
    <property type="protein sequence ID" value="MFD1411140.1"/>
    <property type="molecule type" value="Genomic_DNA"/>
</dbReference>
<feature type="domain" description="23S rRNA (guanine(745)-N(1))-methyltransferase N-terminal" evidence="2">
    <location>
        <begin position="20"/>
        <end position="55"/>
    </location>
</feature>
<dbReference type="InterPro" id="IPR013216">
    <property type="entry name" value="Methyltransf_11"/>
</dbReference>
<organism evidence="3 4">
    <name type="scientific">Lapidilactobacillus gannanensis</name>
    <dbReference type="NCBI Taxonomy" id="2486002"/>
    <lineage>
        <taxon>Bacteria</taxon>
        <taxon>Bacillati</taxon>
        <taxon>Bacillota</taxon>
        <taxon>Bacilli</taxon>
        <taxon>Lactobacillales</taxon>
        <taxon>Lactobacillaceae</taxon>
        <taxon>Lapidilactobacillus</taxon>
    </lineage>
</organism>
<comment type="caution">
    <text evidence="3">The sequence shown here is derived from an EMBL/GenBank/DDBJ whole genome shotgun (WGS) entry which is preliminary data.</text>
</comment>